<dbReference type="InterPro" id="IPR036249">
    <property type="entry name" value="Thioredoxin-like_sf"/>
</dbReference>
<evidence type="ECO:0000313" key="6">
    <source>
        <dbReference type="EMBL" id="ODA91375.1"/>
    </source>
</evidence>
<dbReference type="GO" id="GO:0004601">
    <property type="term" value="F:peroxidase activity"/>
    <property type="evidence" value="ECO:0007669"/>
    <property type="project" value="UniProtKB-KW"/>
</dbReference>
<dbReference type="CDD" id="cd00340">
    <property type="entry name" value="GSH_Peroxidase"/>
    <property type="match status" value="1"/>
</dbReference>
<keyword evidence="2 5" id="KW-0575">Peroxidase</keyword>
<dbReference type="PROSITE" id="PS00763">
    <property type="entry name" value="GLUTATHIONE_PEROXID_2"/>
    <property type="match status" value="1"/>
</dbReference>
<dbReference type="RefSeq" id="WP_011186501.1">
    <property type="nucleotide sequence ID" value="NZ_LNZG01000001.1"/>
</dbReference>
<reference evidence="6 7" key="1">
    <citation type="submission" date="2015-11" db="EMBL/GenBank/DDBJ databases">
        <authorList>
            <person name="Zhang Y."/>
            <person name="Guo Z."/>
        </authorList>
    </citation>
    <scope>NUCLEOTIDE SEQUENCE [LARGE SCALE GENOMIC DNA]</scope>
    <source>
        <strain evidence="7">gdw1</strain>
    </source>
</reference>
<protein>
    <recommendedName>
        <fullName evidence="5">Glutathione peroxidase</fullName>
    </recommendedName>
</protein>
<feature type="active site" evidence="4">
    <location>
        <position position="35"/>
    </location>
</feature>
<evidence type="ECO:0000313" key="7">
    <source>
        <dbReference type="Proteomes" id="UP000094426"/>
    </source>
</evidence>
<dbReference type="PROSITE" id="PS51355">
    <property type="entry name" value="GLUTATHIONE_PEROXID_3"/>
    <property type="match status" value="1"/>
</dbReference>
<evidence type="ECO:0000256" key="1">
    <source>
        <dbReference type="ARBA" id="ARBA00006926"/>
    </source>
</evidence>
<dbReference type="Gene3D" id="3.40.30.10">
    <property type="entry name" value="Glutaredoxin"/>
    <property type="match status" value="1"/>
</dbReference>
<dbReference type="PANTHER" id="PTHR11592:SF40">
    <property type="entry name" value="THIOREDOXIN_GLUTATHIONE PEROXIDASE BTUE"/>
    <property type="match status" value="1"/>
</dbReference>
<dbReference type="PROSITE" id="PS00460">
    <property type="entry name" value="GLUTATHIONE_PEROXID_1"/>
    <property type="match status" value="1"/>
</dbReference>
<dbReference type="InterPro" id="IPR029760">
    <property type="entry name" value="GPX_CS"/>
</dbReference>
<dbReference type="PANTHER" id="PTHR11592">
    <property type="entry name" value="GLUTATHIONE PEROXIDASE"/>
    <property type="match status" value="1"/>
</dbReference>
<dbReference type="AlphaFoldDB" id="A0A1E2SNE7"/>
<dbReference type="Pfam" id="PF00255">
    <property type="entry name" value="GSHPx"/>
    <property type="match status" value="1"/>
</dbReference>
<accession>A0A1E2SNE7</accession>
<evidence type="ECO:0000256" key="5">
    <source>
        <dbReference type="RuleBase" id="RU000499"/>
    </source>
</evidence>
<comment type="caution">
    <text evidence="6">The sequence shown here is derived from an EMBL/GenBank/DDBJ whole genome shotgun (WGS) entry which is preliminary data.</text>
</comment>
<gene>
    <name evidence="6" type="ORF">ATY41_01460</name>
</gene>
<organism evidence="6 7">
    <name type="scientific">Leifsonia xyli subsp. xyli</name>
    <dbReference type="NCBI Taxonomy" id="59736"/>
    <lineage>
        <taxon>Bacteria</taxon>
        <taxon>Bacillati</taxon>
        <taxon>Actinomycetota</taxon>
        <taxon>Actinomycetes</taxon>
        <taxon>Micrococcales</taxon>
        <taxon>Microbacteriaceae</taxon>
        <taxon>Leifsonia</taxon>
    </lineage>
</organism>
<dbReference type="Proteomes" id="UP000094426">
    <property type="component" value="Unassembled WGS sequence"/>
</dbReference>
<dbReference type="PIRSF" id="PIRSF000303">
    <property type="entry name" value="Glutathion_perox"/>
    <property type="match status" value="1"/>
</dbReference>
<dbReference type="OrthoDB" id="9785502at2"/>
<dbReference type="SUPFAM" id="SSF52833">
    <property type="entry name" value="Thioredoxin-like"/>
    <property type="match status" value="1"/>
</dbReference>
<dbReference type="EMBL" id="LNZG01000001">
    <property type="protein sequence ID" value="ODA91375.1"/>
    <property type="molecule type" value="Genomic_DNA"/>
</dbReference>
<dbReference type="InterPro" id="IPR029759">
    <property type="entry name" value="GPX_AS"/>
</dbReference>
<sequence>MSLMDIPFRTIDGEPTSLAAFAGKVILVVNVASRCGLAPQYEKLEGLQKTYGDRGFTVIGFPSNQFLQELNSTDAIKEYCSTTWGVTFPMMEKVKLNGRSAHPLYAELTTYPDAAGKAGKVKWNFEKFMITPGGAVHRFRPTTEPDAPEIIGLIEQALPTAV</sequence>
<name>A0A1E2SNE7_LEIXY</name>
<keyword evidence="3 5" id="KW-0560">Oxidoreductase</keyword>
<evidence type="ECO:0000256" key="3">
    <source>
        <dbReference type="ARBA" id="ARBA00023002"/>
    </source>
</evidence>
<evidence type="ECO:0000256" key="4">
    <source>
        <dbReference type="PIRSR" id="PIRSR000303-1"/>
    </source>
</evidence>
<dbReference type="InterPro" id="IPR000889">
    <property type="entry name" value="Glutathione_peroxidase"/>
</dbReference>
<proteinExistence type="inferred from homology"/>
<dbReference type="PRINTS" id="PR01011">
    <property type="entry name" value="GLUTPROXDASE"/>
</dbReference>
<dbReference type="GO" id="GO:0034599">
    <property type="term" value="P:cellular response to oxidative stress"/>
    <property type="evidence" value="ECO:0007669"/>
    <property type="project" value="TreeGrafter"/>
</dbReference>
<dbReference type="OMA" id="TFPMTEK"/>
<evidence type="ECO:0000256" key="2">
    <source>
        <dbReference type="ARBA" id="ARBA00022559"/>
    </source>
</evidence>
<comment type="similarity">
    <text evidence="1 5">Belongs to the glutathione peroxidase family.</text>
</comment>